<reference evidence="1" key="1">
    <citation type="submission" date="2022-08" db="EMBL/GenBank/DDBJ databases">
        <authorList>
            <consortium name="DOE Joint Genome Institute"/>
            <person name="Min B."/>
            <person name="Riley R."/>
            <person name="Sierra-Patev S."/>
            <person name="Naranjo-Ortiz M."/>
            <person name="Looney B."/>
            <person name="Konkel Z."/>
            <person name="Slot J.C."/>
            <person name="Sakamoto Y."/>
            <person name="Steenwyk J.L."/>
            <person name="Rokas A."/>
            <person name="Carro J."/>
            <person name="Camarero S."/>
            <person name="Ferreira P."/>
            <person name="Molpeceres G."/>
            <person name="Ruiz-Duenas F.J."/>
            <person name="Serrano A."/>
            <person name="Henrissat B."/>
            <person name="Drula E."/>
            <person name="Hughes K.W."/>
            <person name="Mata J.L."/>
            <person name="Ishikawa N.K."/>
            <person name="Vargas-Isla R."/>
            <person name="Ushijima S."/>
            <person name="Smith C.A."/>
            <person name="Ahrendt S."/>
            <person name="Andreopoulos W."/>
            <person name="He G."/>
            <person name="Labutti K."/>
            <person name="Lipzen A."/>
            <person name="Ng V."/>
            <person name="Sandor L."/>
            <person name="Barry K."/>
            <person name="Martinez A.T."/>
            <person name="Xiao Y."/>
            <person name="Gibbons J.G."/>
            <person name="Terashima K."/>
            <person name="Hibbett D.S."/>
            <person name="Grigoriev I.V."/>
        </authorList>
    </citation>
    <scope>NUCLEOTIDE SEQUENCE</scope>
    <source>
        <strain evidence="1">TFB10291</strain>
    </source>
</reference>
<dbReference type="Proteomes" id="UP001163798">
    <property type="component" value="Unassembled WGS sequence"/>
</dbReference>
<evidence type="ECO:0000313" key="1">
    <source>
        <dbReference type="EMBL" id="KAJ3781134.1"/>
    </source>
</evidence>
<sequence length="172" mass="18811">MSATSSPTCPVRSPTPVLNEDGAELQAFLAAAKRKAQEKWEKLRATKASGVVEKVITEGEEVVGVKVNVEKDVDDVIGEEEEVVPKVEPKPHKVATKMIAGMPRGHEMIPPMVAESNREKRKVVQSPVVVDMDSDSILVPFPRPCERCVHGYQAELFFPPEIEEDAGSIPAK</sequence>
<name>A0AA38K819_9AGAR</name>
<keyword evidence="2" id="KW-1185">Reference proteome</keyword>
<dbReference type="AlphaFoldDB" id="A0AA38K819"/>
<accession>A0AA38K819</accession>
<gene>
    <name evidence="1" type="ORF">GGU10DRAFT_379859</name>
</gene>
<evidence type="ECO:0000313" key="2">
    <source>
        <dbReference type="Proteomes" id="UP001163798"/>
    </source>
</evidence>
<protein>
    <submittedName>
        <fullName evidence="1">Uncharacterized protein</fullName>
    </submittedName>
</protein>
<organism evidence="1 2">
    <name type="scientific">Lentinula aff. detonsa</name>
    <dbReference type="NCBI Taxonomy" id="2804958"/>
    <lineage>
        <taxon>Eukaryota</taxon>
        <taxon>Fungi</taxon>
        <taxon>Dikarya</taxon>
        <taxon>Basidiomycota</taxon>
        <taxon>Agaricomycotina</taxon>
        <taxon>Agaricomycetes</taxon>
        <taxon>Agaricomycetidae</taxon>
        <taxon>Agaricales</taxon>
        <taxon>Marasmiineae</taxon>
        <taxon>Omphalotaceae</taxon>
        <taxon>Lentinula</taxon>
    </lineage>
</organism>
<proteinExistence type="predicted"/>
<comment type="caution">
    <text evidence="1">The sequence shown here is derived from an EMBL/GenBank/DDBJ whole genome shotgun (WGS) entry which is preliminary data.</text>
</comment>
<dbReference type="EMBL" id="MU793599">
    <property type="protein sequence ID" value="KAJ3781134.1"/>
    <property type="molecule type" value="Genomic_DNA"/>
</dbReference>